<keyword evidence="2" id="KW-0238">DNA-binding</keyword>
<dbReference type="AlphaFoldDB" id="A0A927GFZ0"/>
<sequence>MNKVLNQSTRIFDIVHLAFSDSAPTCVQPIRFSSIADATSSRFATEIDETEYKVFVPDTFLHQLVTVLDQRLSQIDFTVEKLASDLAVCPRTLHRKTTSLTTLPPTKLIRLYRLNKAVDLLQKGYSVSDTANAVGFENLSYFTKCFTKEFKKCPSDYTVKKL</sequence>
<evidence type="ECO:0000313" key="5">
    <source>
        <dbReference type="EMBL" id="MBD2756158.1"/>
    </source>
</evidence>
<dbReference type="GO" id="GO:0043565">
    <property type="term" value="F:sequence-specific DNA binding"/>
    <property type="evidence" value="ECO:0007669"/>
    <property type="project" value="InterPro"/>
</dbReference>
<organism evidence="5 6">
    <name type="scientific">Spirosoma validum</name>
    <dbReference type="NCBI Taxonomy" id="2771355"/>
    <lineage>
        <taxon>Bacteria</taxon>
        <taxon>Pseudomonadati</taxon>
        <taxon>Bacteroidota</taxon>
        <taxon>Cytophagia</taxon>
        <taxon>Cytophagales</taxon>
        <taxon>Cytophagaceae</taxon>
        <taxon>Spirosoma</taxon>
    </lineage>
</organism>
<dbReference type="Gene3D" id="1.10.10.60">
    <property type="entry name" value="Homeodomain-like"/>
    <property type="match status" value="1"/>
</dbReference>
<dbReference type="SUPFAM" id="SSF46689">
    <property type="entry name" value="Homeodomain-like"/>
    <property type="match status" value="1"/>
</dbReference>
<protein>
    <submittedName>
        <fullName evidence="5">Helix-turn-helix transcriptional regulator</fullName>
    </submittedName>
</protein>
<proteinExistence type="predicted"/>
<dbReference type="PANTHER" id="PTHR43280:SF2">
    <property type="entry name" value="HTH-TYPE TRANSCRIPTIONAL REGULATOR EXSA"/>
    <property type="match status" value="1"/>
</dbReference>
<dbReference type="RefSeq" id="WP_191041783.1">
    <property type="nucleotide sequence ID" value="NZ_JACXAA010000011.1"/>
</dbReference>
<reference evidence="5" key="1">
    <citation type="submission" date="2020-09" db="EMBL/GenBank/DDBJ databases">
        <authorList>
            <person name="Kim M.K."/>
        </authorList>
    </citation>
    <scope>NUCLEOTIDE SEQUENCE</scope>
    <source>
        <strain evidence="5">BT704</strain>
    </source>
</reference>
<dbReference type="PROSITE" id="PS01124">
    <property type="entry name" value="HTH_ARAC_FAMILY_2"/>
    <property type="match status" value="1"/>
</dbReference>
<dbReference type="Pfam" id="PF12833">
    <property type="entry name" value="HTH_18"/>
    <property type="match status" value="1"/>
</dbReference>
<evidence type="ECO:0000313" key="6">
    <source>
        <dbReference type="Proteomes" id="UP000653797"/>
    </source>
</evidence>
<evidence type="ECO:0000256" key="1">
    <source>
        <dbReference type="ARBA" id="ARBA00023015"/>
    </source>
</evidence>
<evidence type="ECO:0000259" key="4">
    <source>
        <dbReference type="PROSITE" id="PS01124"/>
    </source>
</evidence>
<evidence type="ECO:0000256" key="3">
    <source>
        <dbReference type="ARBA" id="ARBA00023163"/>
    </source>
</evidence>
<feature type="domain" description="HTH araC/xylS-type" evidence="4">
    <location>
        <begin position="62"/>
        <end position="160"/>
    </location>
</feature>
<dbReference type="InterPro" id="IPR009057">
    <property type="entry name" value="Homeodomain-like_sf"/>
</dbReference>
<dbReference type="SMART" id="SM00342">
    <property type="entry name" value="HTH_ARAC"/>
    <property type="match status" value="1"/>
</dbReference>
<dbReference type="EMBL" id="JACXAA010000011">
    <property type="protein sequence ID" value="MBD2756158.1"/>
    <property type="molecule type" value="Genomic_DNA"/>
</dbReference>
<name>A0A927GFZ0_9BACT</name>
<accession>A0A927GFZ0</accession>
<dbReference type="Proteomes" id="UP000653797">
    <property type="component" value="Unassembled WGS sequence"/>
</dbReference>
<dbReference type="GO" id="GO:0003700">
    <property type="term" value="F:DNA-binding transcription factor activity"/>
    <property type="evidence" value="ECO:0007669"/>
    <property type="project" value="InterPro"/>
</dbReference>
<dbReference type="PANTHER" id="PTHR43280">
    <property type="entry name" value="ARAC-FAMILY TRANSCRIPTIONAL REGULATOR"/>
    <property type="match status" value="1"/>
</dbReference>
<comment type="caution">
    <text evidence="5">The sequence shown here is derived from an EMBL/GenBank/DDBJ whole genome shotgun (WGS) entry which is preliminary data.</text>
</comment>
<gene>
    <name evidence="5" type="ORF">IC230_24890</name>
</gene>
<keyword evidence="6" id="KW-1185">Reference proteome</keyword>
<dbReference type="InterPro" id="IPR018060">
    <property type="entry name" value="HTH_AraC"/>
</dbReference>
<keyword evidence="1" id="KW-0805">Transcription regulation</keyword>
<evidence type="ECO:0000256" key="2">
    <source>
        <dbReference type="ARBA" id="ARBA00023125"/>
    </source>
</evidence>
<keyword evidence="3" id="KW-0804">Transcription</keyword>